<evidence type="ECO:0000313" key="2">
    <source>
        <dbReference type="Proteomes" id="UP000309550"/>
    </source>
</evidence>
<protein>
    <submittedName>
        <fullName evidence="1">2-dehydro-3-deoxygalactonokinase</fullName>
    </submittedName>
</protein>
<dbReference type="GO" id="GO:0034194">
    <property type="term" value="P:D-galactonate catabolic process"/>
    <property type="evidence" value="ECO:0007669"/>
    <property type="project" value="InterPro"/>
</dbReference>
<dbReference type="Gene3D" id="3.30.420.310">
    <property type="entry name" value="2-keto-3-deoxy-galactonokinase, C-terminal domain"/>
    <property type="match status" value="1"/>
</dbReference>
<dbReference type="AlphaFoldDB" id="A0A5S3PIG0"/>
<organism evidence="1 2">
    <name type="scientific">Sulfitobacter sabulilitoris</name>
    <dbReference type="NCBI Taxonomy" id="2562655"/>
    <lineage>
        <taxon>Bacteria</taxon>
        <taxon>Pseudomonadati</taxon>
        <taxon>Pseudomonadota</taxon>
        <taxon>Alphaproteobacteria</taxon>
        <taxon>Rhodobacterales</taxon>
        <taxon>Roseobacteraceae</taxon>
        <taxon>Sulfitobacter</taxon>
    </lineage>
</organism>
<keyword evidence="1" id="KW-0418">Kinase</keyword>
<accession>A0A5S3PIG0</accession>
<dbReference type="OrthoDB" id="256574at2"/>
<comment type="caution">
    <text evidence="1">The sequence shown here is derived from an EMBL/GenBank/DDBJ whole genome shotgun (WGS) entry which is preliminary data.</text>
</comment>
<dbReference type="Pfam" id="PF05035">
    <property type="entry name" value="DGOK"/>
    <property type="match status" value="1"/>
</dbReference>
<dbReference type="Proteomes" id="UP000309550">
    <property type="component" value="Unassembled WGS sequence"/>
</dbReference>
<dbReference type="InterPro" id="IPR007729">
    <property type="entry name" value="DGOK"/>
</dbReference>
<dbReference type="EMBL" id="VANS01000001">
    <property type="protein sequence ID" value="TMM54061.1"/>
    <property type="molecule type" value="Genomic_DNA"/>
</dbReference>
<dbReference type="InterPro" id="IPR042258">
    <property type="entry name" value="DGOK_N"/>
</dbReference>
<gene>
    <name evidence="1" type="ORF">FDT80_00175</name>
</gene>
<dbReference type="InterPro" id="IPR042257">
    <property type="entry name" value="DGOK_C"/>
</dbReference>
<name>A0A5S3PIG0_9RHOB</name>
<dbReference type="GO" id="GO:0008671">
    <property type="term" value="F:2-dehydro-3-deoxygalactonokinase activity"/>
    <property type="evidence" value="ECO:0007669"/>
    <property type="project" value="InterPro"/>
</dbReference>
<reference evidence="1 2" key="1">
    <citation type="submission" date="2019-05" db="EMBL/GenBank/DDBJ databases">
        <title>Sulfitobacter sabulilitoris sp. nov., isolated from a marine sand.</title>
        <authorList>
            <person name="Yoon J.-H."/>
        </authorList>
    </citation>
    <scope>NUCLEOTIDE SEQUENCE [LARGE SCALE GENOMIC DNA]</scope>
    <source>
        <strain evidence="1 2">HSMS-29</strain>
    </source>
</reference>
<dbReference type="RefSeq" id="WP_138660235.1">
    <property type="nucleotide sequence ID" value="NZ_VANS01000001.1"/>
</dbReference>
<evidence type="ECO:0000313" key="1">
    <source>
        <dbReference type="EMBL" id="TMM54061.1"/>
    </source>
</evidence>
<keyword evidence="1" id="KW-0808">Transferase</keyword>
<proteinExistence type="predicted"/>
<keyword evidence="2" id="KW-1185">Reference proteome</keyword>
<sequence length="304" mass="31439">MSAAAITPDWIAVDRGADRLRVWAMQGATRLAQVQADADINPHAPDGFDQILRAATAGWTIAAGTPVVACGIAQSPQGRAEAPFRAVPCAPLGDPGAVAPTAGGWRVRIIPGLSQSTPPDVMQGDETRIAGFMSLNPGWDGVVCLPGTHSRWAHVSAGEVVSFQTFMTGELLALLATQSVLRTTVTGGDAGAETDAFDSGLADAMARPERLAARLFGLHAADLLEGTRADAARSRLSGLLIGAELGAAKPYWLGQDIAILGAAEPARLYARALRTQGVPATVADPDRMTLAGLTAAYRAMTPAT</sequence>
<dbReference type="Gene3D" id="3.30.420.300">
    <property type="entry name" value="2-keto-3-deoxy-galactonokinase, substrate binding domain"/>
    <property type="match status" value="1"/>
</dbReference>